<proteinExistence type="predicted"/>
<evidence type="ECO:0000313" key="1">
    <source>
        <dbReference type="EMBL" id="MBD3918975.1"/>
    </source>
</evidence>
<comment type="caution">
    <text evidence="1">The sequence shown here is derived from an EMBL/GenBank/DDBJ whole genome shotgun (WGS) entry which is preliminary data.</text>
</comment>
<accession>A0ABR8MVN1</accession>
<organism evidence="1 2">
    <name type="scientific">Paenibacillus terricola</name>
    <dbReference type="NCBI Taxonomy" id="2763503"/>
    <lineage>
        <taxon>Bacteria</taxon>
        <taxon>Bacillati</taxon>
        <taxon>Bacillota</taxon>
        <taxon>Bacilli</taxon>
        <taxon>Bacillales</taxon>
        <taxon>Paenibacillaceae</taxon>
        <taxon>Paenibacillus</taxon>
    </lineage>
</organism>
<reference evidence="1 2" key="1">
    <citation type="submission" date="2020-09" db="EMBL/GenBank/DDBJ databases">
        <title>Paenibacillus sp. strain PR3 16S rRNA gene Genome sequencing and assembly.</title>
        <authorList>
            <person name="Kim J."/>
        </authorList>
    </citation>
    <scope>NUCLEOTIDE SEQUENCE [LARGE SCALE GENOMIC DNA]</scope>
    <source>
        <strain evidence="1 2">PR3</strain>
    </source>
</reference>
<protein>
    <submittedName>
        <fullName evidence="1">Uncharacterized protein</fullName>
    </submittedName>
</protein>
<keyword evidence="2" id="KW-1185">Reference proteome</keyword>
<name>A0ABR8MVN1_9BACL</name>
<dbReference type="EMBL" id="JACXZA010000002">
    <property type="protein sequence ID" value="MBD3918975.1"/>
    <property type="molecule type" value="Genomic_DNA"/>
</dbReference>
<sequence length="106" mass="12084">MIQYGSDIITELKFVGFDPTIERRDNQWVDIELVPELWKGTPVPDGIHDLTIYVICTTGGQIAQMVPYDEGCDCEFQFTVSEKEQITAYILSEDIQARIRNLTSPI</sequence>
<dbReference type="Proteomes" id="UP000609346">
    <property type="component" value="Unassembled WGS sequence"/>
</dbReference>
<evidence type="ECO:0000313" key="2">
    <source>
        <dbReference type="Proteomes" id="UP000609346"/>
    </source>
</evidence>
<gene>
    <name evidence="1" type="ORF">H8B09_09440</name>
</gene>